<evidence type="ECO:0000313" key="2">
    <source>
        <dbReference type="Proteomes" id="UP001327560"/>
    </source>
</evidence>
<reference evidence="1 2" key="1">
    <citation type="submission" date="2023-10" db="EMBL/GenBank/DDBJ databases">
        <title>Chromosome-scale genome assembly provides insights into flower coloration mechanisms of Canna indica.</title>
        <authorList>
            <person name="Li C."/>
        </authorList>
    </citation>
    <scope>NUCLEOTIDE SEQUENCE [LARGE SCALE GENOMIC DNA]</scope>
    <source>
        <tissue evidence="1">Flower</tissue>
    </source>
</reference>
<dbReference type="EMBL" id="CP136897">
    <property type="protein sequence ID" value="WOL17362.1"/>
    <property type="molecule type" value="Genomic_DNA"/>
</dbReference>
<proteinExistence type="predicted"/>
<sequence>MAKVWPPRYYRHQWKSRHVISMKEKVAGVHGRKLGSEASAIYGEEEFCIP</sequence>
<dbReference type="AlphaFoldDB" id="A0AAQ3L1H3"/>
<protein>
    <submittedName>
        <fullName evidence="1">Uncharacterized protein</fullName>
    </submittedName>
</protein>
<organism evidence="1 2">
    <name type="scientific">Canna indica</name>
    <name type="common">Indian-shot</name>
    <dbReference type="NCBI Taxonomy" id="4628"/>
    <lineage>
        <taxon>Eukaryota</taxon>
        <taxon>Viridiplantae</taxon>
        <taxon>Streptophyta</taxon>
        <taxon>Embryophyta</taxon>
        <taxon>Tracheophyta</taxon>
        <taxon>Spermatophyta</taxon>
        <taxon>Magnoliopsida</taxon>
        <taxon>Liliopsida</taxon>
        <taxon>Zingiberales</taxon>
        <taxon>Cannaceae</taxon>
        <taxon>Canna</taxon>
    </lineage>
</organism>
<evidence type="ECO:0000313" key="1">
    <source>
        <dbReference type="EMBL" id="WOL17362.1"/>
    </source>
</evidence>
<accession>A0AAQ3L1H3</accession>
<keyword evidence="2" id="KW-1185">Reference proteome</keyword>
<gene>
    <name evidence="1" type="ORF">Cni_G26154</name>
</gene>
<name>A0AAQ3L1H3_9LILI</name>
<dbReference type="Proteomes" id="UP001327560">
    <property type="component" value="Chromosome 8"/>
</dbReference>